<keyword evidence="1" id="KW-1133">Transmembrane helix</keyword>
<feature type="transmembrane region" description="Helical" evidence="1">
    <location>
        <begin position="157"/>
        <end position="178"/>
    </location>
</feature>
<name>M4FFG1_BRACM</name>
<dbReference type="STRING" id="51351.M4FFG1"/>
<dbReference type="Proteomes" id="UP000011750">
    <property type="component" value="Unassembled WGS sequence"/>
</dbReference>
<feature type="transmembrane region" description="Helical" evidence="1">
    <location>
        <begin position="307"/>
        <end position="329"/>
    </location>
</feature>
<sequence length="352" mass="37010">MPSLHFPTASSSGVSAVALRPGFHHRLPARLSPSFNPLRLAPNPLISPKRRATTISSYQSPSSPLLHGFQIKGSKTSLAPFTVASSYPTSPGSVSGDSEVDKAKLAQVAKRLEKTSRYFKRLGSIGFWGQLVSTLVAAVILSFSVAVTGKPTSPATFYATASGIAAGFVSVFWSFGYIRLSERLRRTAADPAKVSVSAAASMRTVVVRFADAVADAAAYYIATAGFIGVNRRTRRSDAVFSRRMLTLPPAPPRADVVKGLRSGIMVNLVGMGAAILGMQATVGFLVAKALTTSASPFYQGVSQGYSPVLALDVFLASANTLLSHFLGLVCSLELLRSVTVPSSESIAVPKVA</sequence>
<dbReference type="GO" id="GO:0005381">
    <property type="term" value="F:iron ion transmembrane transporter activity"/>
    <property type="evidence" value="ECO:0000318"/>
    <property type="project" value="GO_Central"/>
</dbReference>
<feature type="transmembrane region" description="Helical" evidence="1">
    <location>
        <begin position="268"/>
        <end position="287"/>
    </location>
</feature>
<evidence type="ECO:0000313" key="2">
    <source>
        <dbReference type="EnsemblPlants" id="Bra039835.1-P"/>
    </source>
</evidence>
<dbReference type="GO" id="GO:0045037">
    <property type="term" value="P:protein import into chloroplast stroma"/>
    <property type="evidence" value="ECO:0000318"/>
    <property type="project" value="GO_Central"/>
</dbReference>
<dbReference type="PANTHER" id="PTHR34548">
    <property type="entry name" value="PROTEIN TIC 21, CHLOROPLASTIC"/>
    <property type="match status" value="1"/>
</dbReference>
<dbReference type="Gramene" id="Bra039835.1">
    <property type="protein sequence ID" value="Bra039835.1-P"/>
    <property type="gene ID" value="Bra039835"/>
</dbReference>
<protein>
    <recommendedName>
        <fullName evidence="4">Protein TIC 21, chloroplastic</fullName>
    </recommendedName>
</protein>
<dbReference type="HOGENOM" id="CLU_083138_0_0_1"/>
<dbReference type="GO" id="GO:0005375">
    <property type="term" value="F:copper ion transmembrane transporter activity"/>
    <property type="evidence" value="ECO:0000318"/>
    <property type="project" value="GO_Central"/>
</dbReference>
<dbReference type="EnsemblPlants" id="Bra039835.1">
    <property type="protein sequence ID" value="Bra039835.1-P"/>
    <property type="gene ID" value="Bra039835"/>
</dbReference>
<dbReference type="InterPro" id="IPR022051">
    <property type="entry name" value="DUF3611"/>
</dbReference>
<keyword evidence="1" id="KW-0812">Transmembrane</keyword>
<feature type="transmembrane region" description="Helical" evidence="1">
    <location>
        <begin position="125"/>
        <end position="145"/>
    </location>
</feature>
<evidence type="ECO:0000256" key="1">
    <source>
        <dbReference type="SAM" id="Phobius"/>
    </source>
</evidence>
<dbReference type="Pfam" id="PF12263">
    <property type="entry name" value="DUF3611"/>
    <property type="match status" value="2"/>
</dbReference>
<accession>M4FFG1</accession>
<evidence type="ECO:0008006" key="4">
    <source>
        <dbReference type="Google" id="ProtNLM"/>
    </source>
</evidence>
<proteinExistence type="predicted"/>
<dbReference type="AlphaFoldDB" id="M4FFG1"/>
<dbReference type="GO" id="GO:0031897">
    <property type="term" value="C:Tic complex"/>
    <property type="evidence" value="ECO:0000318"/>
    <property type="project" value="GO_Central"/>
</dbReference>
<evidence type="ECO:0000313" key="3">
    <source>
        <dbReference type="Proteomes" id="UP000011750"/>
    </source>
</evidence>
<reference evidence="3" key="1">
    <citation type="journal article" date="2011" name="Nat. Genet.">
        <title>The genome of the mesopolyploid crop species Brassica rapa.</title>
        <authorList>
            <consortium name="Brassica rapa Genome Sequencing Project Consortium"/>
            <person name="Wang X."/>
            <person name="Wang H."/>
            <person name="Wang J."/>
            <person name="Sun R."/>
            <person name="Wu J."/>
            <person name="Liu S."/>
            <person name="Bai Y."/>
            <person name="Mun J.H."/>
            <person name="Bancroft I."/>
            <person name="Cheng F."/>
            <person name="Huang S."/>
            <person name="Li X."/>
            <person name="Hua W."/>
            <person name="Wang J."/>
            <person name="Wang X."/>
            <person name="Freeling M."/>
            <person name="Pires J.C."/>
            <person name="Paterson A.H."/>
            <person name="Chalhoub B."/>
            <person name="Wang B."/>
            <person name="Hayward A."/>
            <person name="Sharpe A.G."/>
            <person name="Park B.S."/>
            <person name="Weisshaar B."/>
            <person name="Liu B."/>
            <person name="Li B."/>
            <person name="Liu B."/>
            <person name="Tong C."/>
            <person name="Song C."/>
            <person name="Duran C."/>
            <person name="Peng C."/>
            <person name="Geng C."/>
            <person name="Koh C."/>
            <person name="Lin C."/>
            <person name="Edwards D."/>
            <person name="Mu D."/>
            <person name="Shen D."/>
            <person name="Soumpourou E."/>
            <person name="Li F."/>
            <person name="Fraser F."/>
            <person name="Conant G."/>
            <person name="Lassalle G."/>
            <person name="King G.J."/>
            <person name="Bonnema G."/>
            <person name="Tang H."/>
            <person name="Wang H."/>
            <person name="Belcram H."/>
            <person name="Zhou H."/>
            <person name="Hirakawa H."/>
            <person name="Abe H."/>
            <person name="Guo H."/>
            <person name="Wang H."/>
            <person name="Jin H."/>
            <person name="Parkin I.A."/>
            <person name="Batley J."/>
            <person name="Kim J.S."/>
            <person name="Just J."/>
            <person name="Li J."/>
            <person name="Xu J."/>
            <person name="Deng J."/>
            <person name="Kim J.A."/>
            <person name="Li J."/>
            <person name="Yu J."/>
            <person name="Meng J."/>
            <person name="Wang J."/>
            <person name="Min J."/>
            <person name="Poulain J."/>
            <person name="Wang J."/>
            <person name="Hatakeyama K."/>
            <person name="Wu K."/>
            <person name="Wang L."/>
            <person name="Fang L."/>
            <person name="Trick M."/>
            <person name="Links M.G."/>
            <person name="Zhao M."/>
            <person name="Jin M."/>
            <person name="Ramchiary N."/>
            <person name="Drou N."/>
            <person name="Berkman P.J."/>
            <person name="Cai Q."/>
            <person name="Huang Q."/>
            <person name="Li R."/>
            <person name="Tabata S."/>
            <person name="Cheng S."/>
            <person name="Zhang S."/>
            <person name="Zhang S."/>
            <person name="Huang S."/>
            <person name="Sato S."/>
            <person name="Sun S."/>
            <person name="Kwon S.J."/>
            <person name="Choi S.R."/>
            <person name="Lee T.H."/>
            <person name="Fan W."/>
            <person name="Zhao X."/>
            <person name="Tan X."/>
            <person name="Xu X."/>
            <person name="Wang Y."/>
            <person name="Qiu Y."/>
            <person name="Yin Y."/>
            <person name="Li Y."/>
            <person name="Du Y."/>
            <person name="Liao Y."/>
            <person name="Lim Y."/>
            <person name="Narusaka Y."/>
            <person name="Wang Y."/>
            <person name="Wang Z."/>
            <person name="Li Z."/>
            <person name="Wang Z."/>
            <person name="Xiong Z."/>
            <person name="Zhang Z."/>
        </authorList>
    </citation>
    <scope>NUCLEOTIDE SEQUENCE [LARGE SCALE GENOMIC DNA]</scope>
    <source>
        <strain evidence="3">cv. Chiifu-401-42</strain>
    </source>
</reference>
<keyword evidence="3" id="KW-1185">Reference proteome</keyword>
<dbReference type="eggNOG" id="ENOG502QTAI">
    <property type="taxonomic scope" value="Eukaryota"/>
</dbReference>
<dbReference type="OMA" id="HGFQIKG"/>
<reference evidence="3" key="2">
    <citation type="journal article" date="2018" name="Hortic Res">
        <title>Improved Brassica rapa reference genome by single-molecule sequencing and chromosome conformation capture technologies.</title>
        <authorList>
            <person name="Zhang L."/>
            <person name="Cai X."/>
            <person name="Wu J."/>
            <person name="Liu M."/>
            <person name="Grob S."/>
            <person name="Cheng F."/>
            <person name="Liang J."/>
            <person name="Cai C."/>
            <person name="Liu Z."/>
            <person name="Liu B."/>
            <person name="Wang F."/>
            <person name="Li S."/>
            <person name="Liu F."/>
            <person name="Li X."/>
            <person name="Cheng L."/>
            <person name="Yang W."/>
            <person name="Li M.H."/>
            <person name="Grossniklaus U."/>
            <person name="Zheng H."/>
            <person name="Wang X."/>
        </authorList>
    </citation>
    <scope>NUCLEOTIDE SEQUENCE [LARGE SCALE GENOMIC DNA]</scope>
    <source>
        <strain evidence="3">cv. Chiifu-401-42</strain>
    </source>
</reference>
<dbReference type="InParanoid" id="M4FFG1"/>
<keyword evidence="1" id="KW-0472">Membrane</keyword>
<organism evidence="2 3">
    <name type="scientific">Brassica campestris</name>
    <name type="common">Field mustard</name>
    <dbReference type="NCBI Taxonomy" id="3711"/>
    <lineage>
        <taxon>Eukaryota</taxon>
        <taxon>Viridiplantae</taxon>
        <taxon>Streptophyta</taxon>
        <taxon>Embryophyta</taxon>
        <taxon>Tracheophyta</taxon>
        <taxon>Spermatophyta</taxon>
        <taxon>Magnoliopsida</taxon>
        <taxon>eudicotyledons</taxon>
        <taxon>Gunneridae</taxon>
        <taxon>Pentapetalae</taxon>
        <taxon>rosids</taxon>
        <taxon>malvids</taxon>
        <taxon>Brassicales</taxon>
        <taxon>Brassicaceae</taxon>
        <taxon>Brassiceae</taxon>
        <taxon>Brassica</taxon>
    </lineage>
</organism>
<reference evidence="2" key="3">
    <citation type="submission" date="2023-03" db="UniProtKB">
        <authorList>
            <consortium name="EnsemblPlants"/>
        </authorList>
    </citation>
    <scope>IDENTIFICATION</scope>
    <source>
        <strain evidence="2">cv. Chiifu-401-42</strain>
    </source>
</reference>
<dbReference type="PANTHER" id="PTHR34548:SF5">
    <property type="entry name" value="PROTEIN TIC 21, CHLOROPLASTIC"/>
    <property type="match status" value="1"/>
</dbReference>